<reference evidence="5" key="1">
    <citation type="journal article" date="2021" name="Nat. Commun.">
        <title>Genomic analyses provide insights into spinach domestication and the genetic basis of agronomic traits.</title>
        <authorList>
            <person name="Cai X."/>
            <person name="Sun X."/>
            <person name="Xu C."/>
            <person name="Sun H."/>
            <person name="Wang X."/>
            <person name="Ge C."/>
            <person name="Zhang Z."/>
            <person name="Wang Q."/>
            <person name="Fei Z."/>
            <person name="Jiao C."/>
            <person name="Wang Q."/>
        </authorList>
    </citation>
    <scope>NUCLEOTIDE SEQUENCE [LARGE SCALE GENOMIC DNA]</scope>
    <source>
        <strain evidence="5">cv. Varoflay</strain>
    </source>
</reference>
<feature type="region of interest" description="Disordered" evidence="3">
    <location>
        <begin position="1"/>
        <end position="21"/>
    </location>
</feature>
<dbReference type="AlphaFoldDB" id="A0A9R0KA38"/>
<proteinExistence type="inferred from homology"/>
<feature type="coiled-coil region" evidence="2">
    <location>
        <begin position="273"/>
        <end position="300"/>
    </location>
</feature>
<dbReference type="GO" id="GO:0034456">
    <property type="term" value="C:UTP-C complex"/>
    <property type="evidence" value="ECO:0000318"/>
    <property type="project" value="GO_Central"/>
</dbReference>
<dbReference type="OrthoDB" id="5390at2759"/>
<dbReference type="InterPro" id="IPR024326">
    <property type="entry name" value="RRP7_C"/>
</dbReference>
<evidence type="ECO:0000256" key="3">
    <source>
        <dbReference type="SAM" id="MobiDB-lite"/>
    </source>
</evidence>
<dbReference type="PANTHER" id="PTHR13191:SF0">
    <property type="entry name" value="RIBOSOMAL RNA-PROCESSING PROTEIN 7 HOMOLOG A-RELATED"/>
    <property type="match status" value="1"/>
</dbReference>
<dbReference type="Pfam" id="PF12923">
    <property type="entry name" value="RRP7"/>
    <property type="match status" value="1"/>
</dbReference>
<evidence type="ECO:0000313" key="5">
    <source>
        <dbReference type="Proteomes" id="UP000813463"/>
    </source>
</evidence>
<dbReference type="GO" id="GO:0032545">
    <property type="term" value="C:CURI complex"/>
    <property type="evidence" value="ECO:0000318"/>
    <property type="project" value="GO_Central"/>
</dbReference>
<dbReference type="Gene3D" id="6.10.250.1770">
    <property type="match status" value="1"/>
</dbReference>
<protein>
    <submittedName>
        <fullName evidence="6">Uncharacterized protein isoform X1</fullName>
    </submittedName>
</protein>
<dbReference type="KEGG" id="soe:110801863"/>
<evidence type="ECO:0000256" key="2">
    <source>
        <dbReference type="SAM" id="Coils"/>
    </source>
</evidence>
<feature type="compositionally biased region" description="Basic residues" evidence="3">
    <location>
        <begin position="94"/>
        <end position="106"/>
    </location>
</feature>
<dbReference type="Proteomes" id="UP000813463">
    <property type="component" value="Chromosome 4"/>
</dbReference>
<keyword evidence="5" id="KW-1185">Reference proteome</keyword>
<gene>
    <name evidence="6" type="primary">LOC110801863</name>
</gene>
<feature type="compositionally biased region" description="Basic residues" evidence="3">
    <location>
        <begin position="8"/>
        <end position="20"/>
    </location>
</feature>
<comment type="similarity">
    <text evidence="1">Belongs to the RRP7 family.</text>
</comment>
<organism evidence="5 6">
    <name type="scientific">Spinacia oleracea</name>
    <name type="common">Spinach</name>
    <dbReference type="NCBI Taxonomy" id="3562"/>
    <lineage>
        <taxon>Eukaryota</taxon>
        <taxon>Viridiplantae</taxon>
        <taxon>Streptophyta</taxon>
        <taxon>Embryophyta</taxon>
        <taxon>Tracheophyta</taxon>
        <taxon>Spermatophyta</taxon>
        <taxon>Magnoliopsida</taxon>
        <taxon>eudicotyledons</taxon>
        <taxon>Gunneridae</taxon>
        <taxon>Pentapetalae</taxon>
        <taxon>Caryophyllales</taxon>
        <taxon>Chenopodiaceae</taxon>
        <taxon>Chenopodioideae</taxon>
        <taxon>Anserineae</taxon>
        <taxon>Spinacia</taxon>
    </lineage>
</organism>
<reference evidence="6" key="2">
    <citation type="submission" date="2025-08" db="UniProtKB">
        <authorList>
            <consortium name="RefSeq"/>
        </authorList>
    </citation>
    <scope>IDENTIFICATION</scope>
    <source>
        <tissue evidence="6">Leaf</tissue>
    </source>
</reference>
<evidence type="ECO:0000259" key="4">
    <source>
        <dbReference type="Pfam" id="PF12923"/>
    </source>
</evidence>
<evidence type="ECO:0000256" key="1">
    <source>
        <dbReference type="ARBA" id="ARBA00006110"/>
    </source>
</evidence>
<feature type="coiled-coil region" evidence="2">
    <location>
        <begin position="188"/>
        <end position="219"/>
    </location>
</feature>
<dbReference type="GO" id="GO:0000028">
    <property type="term" value="P:ribosomal small subunit assembly"/>
    <property type="evidence" value="ECO:0000318"/>
    <property type="project" value="GO_Central"/>
</dbReference>
<sequence>MGSIKPEKKIKKMKKIKKRGHELVKMGEGAWGLFPFQRDDKCAIVEKNKDHVAGADRKAHKSKKARKNKSKENPPSSEPSMVMNDEPHAEDSLKRKKDKSKKAPKNKSKDNPPSSEPNIVVIANDEPDPDNSLKGEKGKSKKAHKKKKDGKMQEVATDDVYQISSGVEDDSKGMKKWIKEFHDRRPGVKVLQEQIDNFITAHEEQEEQARRERETKLTEEGWTVVVHRKGGKRTTDPDSGVAVGSVAEAAVRDKLAKKKSKDVGLDFYRFQRKEAHRSEVMKLQSKFEEDKKRIQQIRAARKFKPY</sequence>
<dbReference type="GO" id="GO:0006364">
    <property type="term" value="P:rRNA processing"/>
    <property type="evidence" value="ECO:0000318"/>
    <property type="project" value="GO_Central"/>
</dbReference>
<name>A0A9R0KA38_SPIOL</name>
<dbReference type="InterPro" id="IPR040446">
    <property type="entry name" value="RRP7"/>
</dbReference>
<feature type="compositionally biased region" description="Basic residues" evidence="3">
    <location>
        <begin position="58"/>
        <end position="69"/>
    </location>
</feature>
<feature type="region of interest" description="Disordered" evidence="3">
    <location>
        <begin position="49"/>
        <end position="157"/>
    </location>
</feature>
<feature type="domain" description="Ribosomal RNA-processing protein 7 C-terminal" evidence="4">
    <location>
        <begin position="184"/>
        <end position="306"/>
    </location>
</feature>
<dbReference type="RefSeq" id="XP_021862965.1">
    <property type="nucleotide sequence ID" value="XM_022007273.2"/>
</dbReference>
<feature type="compositionally biased region" description="Basic residues" evidence="3">
    <location>
        <begin position="139"/>
        <end position="149"/>
    </location>
</feature>
<dbReference type="PANTHER" id="PTHR13191">
    <property type="entry name" value="RIBOSOMAL RNA PROCESSING PROTEIN 7-RELATED"/>
    <property type="match status" value="1"/>
</dbReference>
<keyword evidence="2" id="KW-0175">Coiled coil</keyword>
<dbReference type="CDD" id="cd12951">
    <property type="entry name" value="RRP7_Rrp7A"/>
    <property type="match status" value="1"/>
</dbReference>
<dbReference type="GeneID" id="110801863"/>
<accession>A0A9R0KA38</accession>
<evidence type="ECO:0000313" key="6">
    <source>
        <dbReference type="RefSeq" id="XP_021862965.1"/>
    </source>
</evidence>